<dbReference type="InterPro" id="IPR013783">
    <property type="entry name" value="Ig-like_fold"/>
</dbReference>
<feature type="domain" description="G-protein coupled receptors family 2 profile 2" evidence="15">
    <location>
        <begin position="682"/>
        <end position="854"/>
    </location>
</feature>
<dbReference type="CDD" id="cd15040">
    <property type="entry name" value="7tmB2_Adhesion"/>
    <property type="match status" value="1"/>
</dbReference>
<dbReference type="InterPro" id="IPR000832">
    <property type="entry name" value="GPCR_2_secretin-like"/>
</dbReference>
<keyword evidence="9" id="KW-0807">Transducer</keyword>
<feature type="domain" description="G-protein coupled receptors family 2 profile 1" evidence="14">
    <location>
        <begin position="94"/>
        <end position="177"/>
    </location>
</feature>
<evidence type="ECO:0000313" key="17">
    <source>
        <dbReference type="EMBL" id="CAC5386726.1"/>
    </source>
</evidence>
<evidence type="ECO:0000259" key="13">
    <source>
        <dbReference type="PROSITE" id="PS50221"/>
    </source>
</evidence>
<reference evidence="17 18" key="1">
    <citation type="submission" date="2020-06" db="EMBL/GenBank/DDBJ databases">
        <authorList>
            <person name="Li R."/>
            <person name="Bekaert M."/>
        </authorList>
    </citation>
    <scope>NUCLEOTIDE SEQUENCE [LARGE SCALE GENOMIC DNA]</scope>
    <source>
        <strain evidence="18">wild</strain>
    </source>
</reference>
<dbReference type="PROSITE" id="PS50835">
    <property type="entry name" value="IG_LIKE"/>
    <property type="match status" value="1"/>
</dbReference>
<feature type="region of interest" description="Disordered" evidence="11">
    <location>
        <begin position="921"/>
        <end position="1018"/>
    </location>
</feature>
<evidence type="ECO:0000313" key="18">
    <source>
        <dbReference type="Proteomes" id="UP000507470"/>
    </source>
</evidence>
<dbReference type="Proteomes" id="UP000507470">
    <property type="component" value="Unassembled WGS sequence"/>
</dbReference>
<keyword evidence="2 12" id="KW-0812">Transmembrane</keyword>
<dbReference type="PANTHER" id="PTHR12011">
    <property type="entry name" value="ADHESION G-PROTEIN COUPLED RECEPTOR"/>
    <property type="match status" value="1"/>
</dbReference>
<keyword evidence="18" id="KW-1185">Reference proteome</keyword>
<dbReference type="Gene3D" id="4.10.1240.10">
    <property type="entry name" value="GPCR, family 2, extracellular hormone receptor domain"/>
    <property type="match status" value="1"/>
</dbReference>
<evidence type="ECO:0000256" key="3">
    <source>
        <dbReference type="ARBA" id="ARBA00022729"/>
    </source>
</evidence>
<organism evidence="17 18">
    <name type="scientific">Mytilus coruscus</name>
    <name type="common">Sea mussel</name>
    <dbReference type="NCBI Taxonomy" id="42192"/>
    <lineage>
        <taxon>Eukaryota</taxon>
        <taxon>Metazoa</taxon>
        <taxon>Spiralia</taxon>
        <taxon>Lophotrochozoa</taxon>
        <taxon>Mollusca</taxon>
        <taxon>Bivalvia</taxon>
        <taxon>Autobranchia</taxon>
        <taxon>Pteriomorphia</taxon>
        <taxon>Mytilida</taxon>
        <taxon>Mytiloidea</taxon>
        <taxon>Mytilidae</taxon>
        <taxon>Mytilinae</taxon>
        <taxon>Mytilus</taxon>
    </lineage>
</organism>
<dbReference type="GO" id="GO:0007166">
    <property type="term" value="P:cell surface receptor signaling pathway"/>
    <property type="evidence" value="ECO:0007669"/>
    <property type="project" value="InterPro"/>
</dbReference>
<keyword evidence="8" id="KW-0675">Receptor</keyword>
<feature type="domain" description="Ig-like" evidence="16">
    <location>
        <begin position="1"/>
        <end position="114"/>
    </location>
</feature>
<feature type="domain" description="GAIN-B" evidence="13">
    <location>
        <begin position="514"/>
        <end position="675"/>
    </location>
</feature>
<dbReference type="GO" id="GO:0005886">
    <property type="term" value="C:plasma membrane"/>
    <property type="evidence" value="ECO:0007669"/>
    <property type="project" value="TreeGrafter"/>
</dbReference>
<evidence type="ECO:0000256" key="10">
    <source>
        <dbReference type="SAM" id="Coils"/>
    </source>
</evidence>
<feature type="transmembrane region" description="Helical" evidence="12">
    <location>
        <begin position="835"/>
        <end position="865"/>
    </location>
</feature>
<protein>
    <submittedName>
        <fullName evidence="17">Uncharacterized protein</fullName>
    </submittedName>
</protein>
<feature type="compositionally biased region" description="Basic and acidic residues" evidence="11">
    <location>
        <begin position="959"/>
        <end position="989"/>
    </location>
</feature>
<feature type="compositionally biased region" description="Polar residues" evidence="11">
    <location>
        <begin position="921"/>
        <end position="933"/>
    </location>
</feature>
<gene>
    <name evidence="17" type="ORF">MCOR_22132</name>
</gene>
<dbReference type="Gene3D" id="2.60.220.50">
    <property type="match status" value="1"/>
</dbReference>
<dbReference type="Pfam" id="PF00002">
    <property type="entry name" value="7tm_2"/>
    <property type="match status" value="1"/>
</dbReference>
<keyword evidence="3" id="KW-0732">Signal</keyword>
<keyword evidence="6 12" id="KW-0472">Membrane</keyword>
<evidence type="ECO:0000259" key="16">
    <source>
        <dbReference type="PROSITE" id="PS50835"/>
    </source>
</evidence>
<evidence type="ECO:0000256" key="7">
    <source>
        <dbReference type="ARBA" id="ARBA00023157"/>
    </source>
</evidence>
<keyword evidence="5" id="KW-0297">G-protein coupled receptor</keyword>
<keyword evidence="4 12" id="KW-1133">Transmembrane helix</keyword>
<proteinExistence type="predicted"/>
<evidence type="ECO:0000256" key="8">
    <source>
        <dbReference type="ARBA" id="ARBA00023170"/>
    </source>
</evidence>
<dbReference type="InterPro" id="IPR001879">
    <property type="entry name" value="GPCR_2_extracellular_dom"/>
</dbReference>
<evidence type="ECO:0000256" key="11">
    <source>
        <dbReference type="SAM" id="MobiDB-lite"/>
    </source>
</evidence>
<dbReference type="Gene3D" id="2.60.40.10">
    <property type="entry name" value="Immunoglobulins"/>
    <property type="match status" value="1"/>
</dbReference>
<keyword evidence="7" id="KW-1015">Disulfide bond</keyword>
<evidence type="ECO:0000256" key="4">
    <source>
        <dbReference type="ARBA" id="ARBA00022989"/>
    </source>
</evidence>
<dbReference type="InterPro" id="IPR017981">
    <property type="entry name" value="GPCR_2-like_7TM"/>
</dbReference>
<accession>A0A6J8BT66</accession>
<feature type="transmembrane region" description="Helical" evidence="12">
    <location>
        <begin position="727"/>
        <end position="749"/>
    </location>
</feature>
<dbReference type="PROSITE" id="PS50227">
    <property type="entry name" value="G_PROTEIN_RECEP_F2_3"/>
    <property type="match status" value="1"/>
</dbReference>
<evidence type="ECO:0000256" key="6">
    <source>
        <dbReference type="ARBA" id="ARBA00023136"/>
    </source>
</evidence>
<evidence type="ECO:0000256" key="1">
    <source>
        <dbReference type="ARBA" id="ARBA00004141"/>
    </source>
</evidence>
<dbReference type="Pfam" id="PF01825">
    <property type="entry name" value="GPS"/>
    <property type="match status" value="1"/>
</dbReference>
<comment type="subcellular location">
    <subcellularLocation>
        <location evidence="1">Membrane</location>
        <topology evidence="1">Multi-pass membrane protein</topology>
    </subcellularLocation>
</comment>
<feature type="transmembrane region" description="Helical" evidence="12">
    <location>
        <begin position="796"/>
        <end position="815"/>
    </location>
</feature>
<feature type="coiled-coil region" evidence="10">
    <location>
        <begin position="308"/>
        <end position="335"/>
    </location>
</feature>
<evidence type="ECO:0000259" key="14">
    <source>
        <dbReference type="PROSITE" id="PS50227"/>
    </source>
</evidence>
<dbReference type="GO" id="GO:0004930">
    <property type="term" value="F:G protein-coupled receptor activity"/>
    <property type="evidence" value="ECO:0007669"/>
    <property type="project" value="UniProtKB-KW"/>
</dbReference>
<dbReference type="PROSITE" id="PS50261">
    <property type="entry name" value="G_PROTEIN_RECEP_F2_4"/>
    <property type="match status" value="1"/>
</dbReference>
<feature type="transmembrane region" description="Helical" evidence="12">
    <location>
        <begin position="761"/>
        <end position="784"/>
    </location>
</feature>
<dbReference type="InterPro" id="IPR057244">
    <property type="entry name" value="GAIN_B"/>
</dbReference>
<dbReference type="EMBL" id="CACVKT020003887">
    <property type="protein sequence ID" value="CAC5386726.1"/>
    <property type="molecule type" value="Genomic_DNA"/>
</dbReference>
<dbReference type="InterPro" id="IPR036445">
    <property type="entry name" value="GPCR_2_extracell_dom_sf"/>
</dbReference>
<evidence type="ECO:0000256" key="9">
    <source>
        <dbReference type="ARBA" id="ARBA00023224"/>
    </source>
</evidence>
<dbReference type="InterPro" id="IPR007110">
    <property type="entry name" value="Ig-like_dom"/>
</dbReference>
<dbReference type="PROSITE" id="PS50221">
    <property type="entry name" value="GAIN_B"/>
    <property type="match status" value="1"/>
</dbReference>
<evidence type="ECO:0000256" key="2">
    <source>
        <dbReference type="ARBA" id="ARBA00022692"/>
    </source>
</evidence>
<evidence type="ECO:0000256" key="5">
    <source>
        <dbReference type="ARBA" id="ARBA00023040"/>
    </source>
</evidence>
<feature type="transmembrane region" description="Helical" evidence="12">
    <location>
        <begin position="685"/>
        <end position="707"/>
    </location>
</feature>
<evidence type="ECO:0000256" key="12">
    <source>
        <dbReference type="SAM" id="Phobius"/>
    </source>
</evidence>
<dbReference type="InterPro" id="IPR046338">
    <property type="entry name" value="GAIN_dom_sf"/>
</dbReference>
<dbReference type="SUPFAM" id="SSF111418">
    <property type="entry name" value="Hormone receptor domain"/>
    <property type="match status" value="1"/>
</dbReference>
<dbReference type="OrthoDB" id="10052455at2759"/>
<keyword evidence="10" id="KW-0175">Coiled coil</keyword>
<dbReference type="Gene3D" id="1.20.1070.10">
    <property type="entry name" value="Rhodopsin 7-helix transmembrane proteins"/>
    <property type="match status" value="2"/>
</dbReference>
<dbReference type="InterPro" id="IPR000203">
    <property type="entry name" value="GPS"/>
</dbReference>
<evidence type="ECO:0000259" key="15">
    <source>
        <dbReference type="PROSITE" id="PS50261"/>
    </source>
</evidence>
<name>A0A6J8BT66_MYTCO</name>
<dbReference type="SMART" id="SM00303">
    <property type="entry name" value="GPS"/>
    <property type="match status" value="1"/>
</dbReference>
<dbReference type="PANTHER" id="PTHR12011:SF347">
    <property type="entry name" value="FI21270P1-RELATED"/>
    <property type="match status" value="1"/>
</dbReference>
<dbReference type="AlphaFoldDB" id="A0A6J8BT66"/>
<sequence>MVNGRNMTVSCKAYVWPTAYPFITWKLNNSIINPTDSTRWMTEYLPTNNSERWQFRLTVMNMKTSDSDEIIIRTENAHTSQLVIYGIQNSAQYACSGINNYGEGGRLISHITVTDPDNVYQYCPSIVDQFGSDWGITIENAIAINQCPGDRTGTTSRFCNGNGKWEEPNYSTCVSKDLLILDLQSDFLRNGVEVKDVNSILLDLNTITKPDIRRDLTSGELEISSNILGNIAYYAKERVNSLSVDQLEHSYAKHSGGNQKAKLDGKIKKFAVLRKEVIHSDELSDSLEQFKYGNVILTVRSRELLECLQKCTESKEVVERKLQSLEKKLESDGKQLQKKLNCKSQRKNSPTLKIVIGLQPTNVIFHDSLGSSVNLELGTNNKDMEKMKEVLFIMDRFKINDQAYHEVATISDTLPELHSIINIRDNMNNNLEIYRTPGNTTGAYVSLRTELRKMMEQRSNIPENIKIKISGDGTKNFKGITRIAKAVTVYTKAYTYVNDSVFQRTVQKDQLVVQVGKVSQEDITFPRNRQVLPDWIAESTNQVTLNKENFKGQQPVGYSTTYYRNISNLFHQYYISEGVVTTMNGSYDVNSVVIDFSIEPTPTKLQLPLVVKFDHLRSNYSYPVCAFWDFDTLNTPNGAWSLTGSKLFTTSQGVTICQYDHTTNFALLMSPEKAPSLHSRVLSKISAAGCGISIAFLVVTVIIHTILWRHLTRDTRGKKLKRDKEILLVNLCVALTISYILFLVGITLTNNKKVCSAMAALLHYIFLVDFAFMLAEGIEIAISIRLVFLTSSRTKWLIPACWVSPAVIVGISMGATKLDGYGNSQYCWLSIESKLIWTFVGPVLTVILYLFAVFNSLQGFFIFLFHTVLNQQVRDGIQKMRGMKADKSSTYSQKDATRESSVPSIEFNDILKTKTQATAPVNGISNSKYSHQNNTERDNEIASVNSTTPKDVPGPIKNDNTKETKVRNKSRLDKDDQKPKQSDDRRDVVFQRSHTLPSGKQNRDAGYINQRVQRRSPS</sequence>